<gene>
    <name evidence="11" type="ORF">AN926_09245</name>
    <name evidence="13" type="ORF">CSW27_13430</name>
    <name evidence="12" type="ORF">CSW50_10910</name>
</gene>
<dbReference type="AlphaFoldDB" id="A0A0N0ZN47"/>
<evidence type="ECO:0000256" key="9">
    <source>
        <dbReference type="SAM" id="Phobius"/>
    </source>
</evidence>
<evidence type="ECO:0000313" key="11">
    <source>
        <dbReference type="EMBL" id="KPD28029.1"/>
    </source>
</evidence>
<reference evidence="11 14" key="1">
    <citation type="submission" date="2015-09" db="EMBL/GenBank/DDBJ databases">
        <title>Draft genome sequence of Thermus scotoductus strain K1 isolated from a geothermal spring in Nagorno-Karabakh, Armenia.</title>
        <authorList>
            <person name="Saghatelyan A."/>
            <person name="Poghosyan L."/>
            <person name="Panosyan H."/>
            <person name="Birkeland N.-K."/>
        </authorList>
    </citation>
    <scope>NUCLEOTIDE SEQUENCE [LARGE SCALE GENOMIC DNA]</scope>
    <source>
        <strain evidence="11 14">K1</strain>
    </source>
</reference>
<dbReference type="EMBL" id="LJJR01000029">
    <property type="protein sequence ID" value="KPD28029.1"/>
    <property type="molecule type" value="Genomic_DNA"/>
</dbReference>
<accession>A0A0N0ZN47</accession>
<evidence type="ECO:0000256" key="3">
    <source>
        <dbReference type="ARBA" id="ARBA00022475"/>
    </source>
</evidence>
<organism evidence="11 14">
    <name type="scientific">Thermus scotoductus</name>
    <dbReference type="NCBI Taxonomy" id="37636"/>
    <lineage>
        <taxon>Bacteria</taxon>
        <taxon>Thermotogati</taxon>
        <taxon>Deinococcota</taxon>
        <taxon>Deinococci</taxon>
        <taxon>Thermales</taxon>
        <taxon>Thermaceae</taxon>
        <taxon>Thermus</taxon>
    </lineage>
</organism>
<evidence type="ECO:0000313" key="16">
    <source>
        <dbReference type="Proteomes" id="UP000288082"/>
    </source>
</evidence>
<keyword evidence="7 9" id="KW-0472">Membrane</keyword>
<dbReference type="GO" id="GO:0005886">
    <property type="term" value="C:plasma membrane"/>
    <property type="evidence" value="ECO:0007669"/>
    <property type="project" value="UniProtKB-SubCell"/>
</dbReference>
<comment type="caution">
    <text evidence="11">The sequence shown here is derived from an EMBL/GenBank/DDBJ whole genome shotgun (WGS) entry which is preliminary data.</text>
</comment>
<evidence type="ECO:0000313" key="14">
    <source>
        <dbReference type="Proteomes" id="UP000053099"/>
    </source>
</evidence>
<keyword evidence="6 9" id="KW-1133">Transmembrane helix</keyword>
<evidence type="ECO:0000259" key="10">
    <source>
        <dbReference type="Pfam" id="PF04290"/>
    </source>
</evidence>
<evidence type="ECO:0000256" key="4">
    <source>
        <dbReference type="ARBA" id="ARBA00022519"/>
    </source>
</evidence>
<evidence type="ECO:0000313" key="15">
    <source>
        <dbReference type="Proteomes" id="UP000287155"/>
    </source>
</evidence>
<dbReference type="RefSeq" id="WP_015716961.1">
    <property type="nucleotide sequence ID" value="NZ_PELM01000442.1"/>
</dbReference>
<feature type="transmembrane region" description="Helical" evidence="9">
    <location>
        <begin position="89"/>
        <end position="110"/>
    </location>
</feature>
<evidence type="ECO:0000256" key="6">
    <source>
        <dbReference type="ARBA" id="ARBA00022989"/>
    </source>
</evidence>
<dbReference type="GO" id="GO:0015740">
    <property type="term" value="P:C4-dicarboxylate transport"/>
    <property type="evidence" value="ECO:0007669"/>
    <property type="project" value="TreeGrafter"/>
</dbReference>
<keyword evidence="4" id="KW-0997">Cell inner membrane</keyword>
<dbReference type="Pfam" id="PF04290">
    <property type="entry name" value="DctQ"/>
    <property type="match status" value="1"/>
</dbReference>
<dbReference type="Proteomes" id="UP000288082">
    <property type="component" value="Unassembled WGS sequence"/>
</dbReference>
<comment type="subcellular location">
    <subcellularLocation>
        <location evidence="1">Cell inner membrane</location>
        <topology evidence="1">Multi-pass membrane protein</topology>
    </subcellularLocation>
</comment>
<dbReference type="GO" id="GO:0022857">
    <property type="term" value="F:transmembrane transporter activity"/>
    <property type="evidence" value="ECO:0007669"/>
    <property type="project" value="TreeGrafter"/>
</dbReference>
<sequence length="161" mass="17513">MNLLEKALEGLYRLSEFLAALMGLFILLVILAQVAGRYLGFVVPSALEMAGFATAGLIFLGLAPTLRAGGHIQMRLLLQKLPPKARRPLETFALGLGFLTTLYASVQTWLRVAESFRYGDLAPGLLPLPLWLPQSFLAVGLSTFALALLEAGLKTWKEGKE</sequence>
<evidence type="ECO:0000313" key="13">
    <source>
        <dbReference type="EMBL" id="RTI10939.1"/>
    </source>
</evidence>
<dbReference type="Proteomes" id="UP000053099">
    <property type="component" value="Unassembled WGS sequence"/>
</dbReference>
<comment type="similarity">
    <text evidence="8">Belongs to the TRAP transporter small permease family.</text>
</comment>
<feature type="domain" description="Tripartite ATP-independent periplasmic transporters DctQ component" evidence="10">
    <location>
        <begin position="26"/>
        <end position="156"/>
    </location>
</feature>
<feature type="transmembrane region" description="Helical" evidence="9">
    <location>
        <begin position="130"/>
        <end position="149"/>
    </location>
</feature>
<evidence type="ECO:0000256" key="2">
    <source>
        <dbReference type="ARBA" id="ARBA00022448"/>
    </source>
</evidence>
<dbReference type="InterPro" id="IPR007387">
    <property type="entry name" value="TRAP_DctQ"/>
</dbReference>
<evidence type="ECO:0000256" key="5">
    <source>
        <dbReference type="ARBA" id="ARBA00022692"/>
    </source>
</evidence>
<dbReference type="PANTHER" id="PTHR35011">
    <property type="entry name" value="2,3-DIKETO-L-GULONATE TRAP TRANSPORTER SMALL PERMEASE PROTEIN YIAM"/>
    <property type="match status" value="1"/>
</dbReference>
<feature type="transmembrane region" description="Helical" evidence="9">
    <location>
        <begin position="46"/>
        <end position="68"/>
    </location>
</feature>
<feature type="transmembrane region" description="Helical" evidence="9">
    <location>
        <begin position="12"/>
        <end position="34"/>
    </location>
</feature>
<name>A0A0N0ZN47_THESC</name>
<evidence type="ECO:0000256" key="7">
    <source>
        <dbReference type="ARBA" id="ARBA00023136"/>
    </source>
</evidence>
<dbReference type="PATRIC" id="fig|37636.3.peg.1043"/>
<dbReference type="InterPro" id="IPR055348">
    <property type="entry name" value="DctQ"/>
</dbReference>
<keyword evidence="2" id="KW-0813">Transport</keyword>
<reference evidence="15 16" key="2">
    <citation type="journal article" date="2019" name="Extremophiles">
        <title>Biogeography of thermophiles and predominance of Thermus scotoductus in domestic water heaters.</title>
        <authorList>
            <person name="Wilpiszeski R.L."/>
            <person name="Zhang Z."/>
            <person name="House C.H."/>
        </authorList>
    </citation>
    <scope>NUCLEOTIDE SEQUENCE [LARGE SCALE GENOMIC DNA]</scope>
    <source>
        <strain evidence="13 15">14_S14</strain>
        <strain evidence="12 16">38_S38</strain>
    </source>
</reference>
<protein>
    <submittedName>
        <fullName evidence="11">C4-dicarboxylate ABC transporter permease</fullName>
    </submittedName>
    <submittedName>
        <fullName evidence="12">TRAP transporter small permease</fullName>
    </submittedName>
</protein>
<keyword evidence="5 9" id="KW-0812">Transmembrane</keyword>
<proteinExistence type="inferred from homology"/>
<dbReference type="EMBL" id="PEMJ01000367">
    <property type="protein sequence ID" value="RTI10939.1"/>
    <property type="molecule type" value="Genomic_DNA"/>
</dbReference>
<dbReference type="Proteomes" id="UP000287155">
    <property type="component" value="Unassembled WGS sequence"/>
</dbReference>
<keyword evidence="3" id="KW-1003">Cell membrane</keyword>
<dbReference type="PANTHER" id="PTHR35011:SF10">
    <property type="entry name" value="TRAP TRANSPORTER SMALL PERMEASE PROTEIN"/>
    <property type="match status" value="1"/>
</dbReference>
<evidence type="ECO:0000313" key="12">
    <source>
        <dbReference type="EMBL" id="RTH00278.1"/>
    </source>
</evidence>
<dbReference type="EMBL" id="PELM01000442">
    <property type="protein sequence ID" value="RTH00278.1"/>
    <property type="molecule type" value="Genomic_DNA"/>
</dbReference>
<evidence type="ECO:0000256" key="1">
    <source>
        <dbReference type="ARBA" id="ARBA00004429"/>
    </source>
</evidence>
<evidence type="ECO:0000256" key="8">
    <source>
        <dbReference type="ARBA" id="ARBA00038436"/>
    </source>
</evidence>